<dbReference type="PANTHER" id="PTHR21310:SF55">
    <property type="entry name" value="AMINOGLYCOSIDE PHOSPHOTRANSFERASE DOMAIN-CONTAINING PROTEIN"/>
    <property type="match status" value="1"/>
</dbReference>
<name>A0A2D3VE72_9PEZI</name>
<evidence type="ECO:0000313" key="2">
    <source>
        <dbReference type="EMBL" id="CZT25430.1"/>
    </source>
</evidence>
<dbReference type="STRING" id="112498.A0A2D3VE72"/>
<proteinExistence type="predicted"/>
<evidence type="ECO:0000259" key="1">
    <source>
        <dbReference type="Pfam" id="PF01636"/>
    </source>
</evidence>
<dbReference type="Gene3D" id="3.90.1200.10">
    <property type="match status" value="1"/>
</dbReference>
<keyword evidence="3" id="KW-1185">Reference proteome</keyword>
<accession>A0A2D3VE72</accession>
<gene>
    <name evidence="2" type="ORF">RCC_11162</name>
</gene>
<dbReference type="EMBL" id="FJUY01000027">
    <property type="protein sequence ID" value="CZT25430.1"/>
    <property type="molecule type" value="Genomic_DNA"/>
</dbReference>
<organism evidence="2 3">
    <name type="scientific">Ramularia collo-cygni</name>
    <dbReference type="NCBI Taxonomy" id="112498"/>
    <lineage>
        <taxon>Eukaryota</taxon>
        <taxon>Fungi</taxon>
        <taxon>Dikarya</taxon>
        <taxon>Ascomycota</taxon>
        <taxon>Pezizomycotina</taxon>
        <taxon>Dothideomycetes</taxon>
        <taxon>Dothideomycetidae</taxon>
        <taxon>Mycosphaerellales</taxon>
        <taxon>Mycosphaerellaceae</taxon>
        <taxon>Ramularia</taxon>
    </lineage>
</organism>
<protein>
    <recommendedName>
        <fullName evidence="1">Aminoglycoside phosphotransferase domain-containing protein</fullName>
    </recommendedName>
</protein>
<dbReference type="SUPFAM" id="SSF56112">
    <property type="entry name" value="Protein kinase-like (PK-like)"/>
    <property type="match status" value="1"/>
</dbReference>
<dbReference type="PANTHER" id="PTHR21310">
    <property type="entry name" value="AMINOGLYCOSIDE PHOSPHOTRANSFERASE-RELATED-RELATED"/>
    <property type="match status" value="1"/>
</dbReference>
<dbReference type="InterPro" id="IPR002575">
    <property type="entry name" value="Aminoglycoside_PTrfase"/>
</dbReference>
<dbReference type="InterPro" id="IPR051678">
    <property type="entry name" value="AGP_Transferase"/>
</dbReference>
<dbReference type="AlphaFoldDB" id="A0A2D3VE72"/>
<sequence length="287" mass="33232">MSSLRSVDSKAQGTENLAINNTFVRRILTIVALKTLGRFHNSDGPCTPISKHIIIKTGHRVRLTEASTMKFVAEHTSLPVPKVYCYFVHKDRAYIVMERIRGEEIPTAWKGLPEVARRKIYSELKAMLQELRALKPSSDTGVESCVGGSLYDSRITRCPRFGPFKTIQDFHFWLRDELRPSEAQNNRKDDDWLDIEKMAEMQNAPWPPPVFTHADLNPFNILVRGDKVVGIIDWEFSGWYPFYWEYTSAWLGNITRTGWQDVLDQFLEPCPAELAMETTRHRWWGEI</sequence>
<feature type="domain" description="Aminoglycoside phosphotransferase" evidence="1">
    <location>
        <begin position="65"/>
        <end position="266"/>
    </location>
</feature>
<dbReference type="InterPro" id="IPR011009">
    <property type="entry name" value="Kinase-like_dom_sf"/>
</dbReference>
<dbReference type="GeneID" id="35606189"/>
<dbReference type="Proteomes" id="UP000225277">
    <property type="component" value="Unassembled WGS sequence"/>
</dbReference>
<dbReference type="OrthoDB" id="8300194at2759"/>
<evidence type="ECO:0000313" key="3">
    <source>
        <dbReference type="Proteomes" id="UP000225277"/>
    </source>
</evidence>
<dbReference type="Pfam" id="PF01636">
    <property type="entry name" value="APH"/>
    <property type="match status" value="1"/>
</dbReference>
<dbReference type="RefSeq" id="XP_023632153.1">
    <property type="nucleotide sequence ID" value="XM_023776385.1"/>
</dbReference>
<reference evidence="2 3" key="1">
    <citation type="submission" date="2016-03" db="EMBL/GenBank/DDBJ databases">
        <authorList>
            <person name="Ploux O."/>
        </authorList>
    </citation>
    <scope>NUCLEOTIDE SEQUENCE [LARGE SCALE GENOMIC DNA]</scope>
    <source>
        <strain evidence="2 3">URUG2</strain>
    </source>
</reference>
<dbReference type="CDD" id="cd05120">
    <property type="entry name" value="APH_ChoK_like"/>
    <property type="match status" value="1"/>
</dbReference>